<accession>J3LD92</accession>
<evidence type="ECO:0000313" key="2">
    <source>
        <dbReference type="Proteomes" id="UP000006038"/>
    </source>
</evidence>
<reference evidence="1" key="1">
    <citation type="submission" date="2013-04" db="UniProtKB">
        <authorList>
            <consortium name="EnsemblPlants"/>
        </authorList>
    </citation>
    <scope>IDENTIFICATION</scope>
</reference>
<dbReference type="AlphaFoldDB" id="J3LD92"/>
<keyword evidence="2" id="KW-1185">Reference proteome</keyword>
<dbReference type="HOGENOM" id="CLU_2838740_0_0_1"/>
<name>J3LD92_ORYBR</name>
<proteinExistence type="predicted"/>
<organism evidence="1">
    <name type="scientific">Oryza brachyantha</name>
    <name type="common">malo sina</name>
    <dbReference type="NCBI Taxonomy" id="4533"/>
    <lineage>
        <taxon>Eukaryota</taxon>
        <taxon>Viridiplantae</taxon>
        <taxon>Streptophyta</taxon>
        <taxon>Embryophyta</taxon>
        <taxon>Tracheophyta</taxon>
        <taxon>Spermatophyta</taxon>
        <taxon>Magnoliopsida</taxon>
        <taxon>Liliopsida</taxon>
        <taxon>Poales</taxon>
        <taxon>Poaceae</taxon>
        <taxon>BOP clade</taxon>
        <taxon>Oryzoideae</taxon>
        <taxon>Oryzeae</taxon>
        <taxon>Oryzinae</taxon>
        <taxon>Oryza</taxon>
    </lineage>
</organism>
<evidence type="ECO:0000313" key="1">
    <source>
        <dbReference type="EnsemblPlants" id="OB02G26090.1"/>
    </source>
</evidence>
<dbReference type="Proteomes" id="UP000006038">
    <property type="component" value="Unassembled WGS sequence"/>
</dbReference>
<dbReference type="EnsemblPlants" id="OB02G26090.1">
    <property type="protein sequence ID" value="OB02G26090.1"/>
    <property type="gene ID" value="OB02G26090"/>
</dbReference>
<protein>
    <submittedName>
        <fullName evidence="1">Uncharacterized protein</fullName>
    </submittedName>
</protein>
<dbReference type="Gramene" id="OB02G26090.1">
    <property type="protein sequence ID" value="OB02G26090.1"/>
    <property type="gene ID" value="OB02G26090"/>
</dbReference>
<sequence length="66" mass="7681">MYSTRSMTQITYVHSTHTLTSYKHCRYIRERRGTEVVHLDTDATLTSHNAGRTQKLSIVRTYVHVA</sequence>